<keyword evidence="1" id="KW-0732">Signal</keyword>
<evidence type="ECO:0000256" key="1">
    <source>
        <dbReference type="SAM" id="SignalP"/>
    </source>
</evidence>
<protein>
    <submittedName>
        <fullName evidence="2">Uncharacterized protein</fullName>
    </submittedName>
</protein>
<dbReference type="RefSeq" id="WP_188963845.1">
    <property type="nucleotide sequence ID" value="NZ_BMOE01000010.1"/>
</dbReference>
<evidence type="ECO:0000313" key="3">
    <source>
        <dbReference type="Proteomes" id="UP000635726"/>
    </source>
</evidence>
<accession>A0A917PJX4</accession>
<comment type="caution">
    <text evidence="2">The sequence shown here is derived from an EMBL/GenBank/DDBJ whole genome shotgun (WGS) entry which is preliminary data.</text>
</comment>
<reference evidence="2" key="1">
    <citation type="journal article" date="2014" name="Int. J. Syst. Evol. Microbiol.">
        <title>Complete genome sequence of Corynebacterium casei LMG S-19264T (=DSM 44701T), isolated from a smear-ripened cheese.</title>
        <authorList>
            <consortium name="US DOE Joint Genome Institute (JGI-PGF)"/>
            <person name="Walter F."/>
            <person name="Albersmeier A."/>
            <person name="Kalinowski J."/>
            <person name="Ruckert C."/>
        </authorList>
    </citation>
    <scope>NUCLEOTIDE SEQUENCE</scope>
    <source>
        <strain evidence="2">JCM 14371</strain>
    </source>
</reference>
<dbReference type="Proteomes" id="UP000635726">
    <property type="component" value="Unassembled WGS sequence"/>
</dbReference>
<name>A0A917PJX4_9DEIO</name>
<feature type="signal peptide" evidence="1">
    <location>
        <begin position="1"/>
        <end position="24"/>
    </location>
</feature>
<dbReference type="SUPFAM" id="SSF89372">
    <property type="entry name" value="Fucose-specific lectin"/>
    <property type="match status" value="1"/>
</dbReference>
<keyword evidence="3" id="KW-1185">Reference proteome</keyword>
<reference evidence="2" key="2">
    <citation type="submission" date="2020-09" db="EMBL/GenBank/DDBJ databases">
        <authorList>
            <person name="Sun Q."/>
            <person name="Ohkuma M."/>
        </authorList>
    </citation>
    <scope>NUCLEOTIDE SEQUENCE</scope>
    <source>
        <strain evidence="2">JCM 14371</strain>
    </source>
</reference>
<dbReference type="AlphaFoldDB" id="A0A917PJX4"/>
<organism evidence="2 3">
    <name type="scientific">Deinococcus aquiradiocola</name>
    <dbReference type="NCBI Taxonomy" id="393059"/>
    <lineage>
        <taxon>Bacteria</taxon>
        <taxon>Thermotogati</taxon>
        <taxon>Deinococcota</taxon>
        <taxon>Deinococci</taxon>
        <taxon>Deinococcales</taxon>
        <taxon>Deinococcaceae</taxon>
        <taxon>Deinococcus</taxon>
    </lineage>
</organism>
<evidence type="ECO:0000313" key="2">
    <source>
        <dbReference type="EMBL" id="GGJ81821.1"/>
    </source>
</evidence>
<dbReference type="EMBL" id="BMOE01000010">
    <property type="protein sequence ID" value="GGJ81821.1"/>
    <property type="molecule type" value="Genomic_DNA"/>
</dbReference>
<feature type="chain" id="PRO_5036688542" evidence="1">
    <location>
        <begin position="25"/>
        <end position="406"/>
    </location>
</feature>
<proteinExistence type="predicted"/>
<sequence length="406" mass="42748">MRAHPLLVPLLLAGGLLPALLSAAAPGLNRAGGSARLTALGTDGQGRPVLAWTESVAGQGQTVFVRRLEGGAWASVGGPLNEDVRHNATQLSLTVGPDGTPSVGWAEDSGTAHVDSYLVSRLTDAGWRAPGLFAVRRNLSDAGRSRAFTPGPDGTPIIAWTNIYYPGAEGSVVQLLTWNGEGFTSSEPANRSLRRTAFFPSVARRADGDVLVAWLEGTVAESDVYVSVRRGGAWLPLGGPLNVRPHTYTFAPQLRLAPDGQPVVAWQEDRSGVDTLFVKRWTGRGWQALGGPLNHDPRRLAERASLALDADGQPVVAWSEETADHRHAVYARRWQPDAARPAGDGQTGRWVLLGTPAVHAGALSAGGDAQGASVTVAGDGSVYVAWCEDDLQGGGAQVRVTRLPGR</sequence>
<gene>
    <name evidence="2" type="ORF">GCM10008939_27220</name>
</gene>